<dbReference type="FunFam" id="3.40.50.300:FF:000808">
    <property type="entry name" value="Small GTP-binding protein, putative"/>
    <property type="match status" value="1"/>
</dbReference>
<evidence type="ECO:0000256" key="1">
    <source>
        <dbReference type="ARBA" id="ARBA00010142"/>
    </source>
</evidence>
<dbReference type="GeneID" id="14883424"/>
<comment type="similarity">
    <text evidence="1">Belongs to the small GTPase superfamily. Rho family.</text>
</comment>
<organism evidence="5 6">
    <name type="scientific">Entamoeba invadens IP1</name>
    <dbReference type="NCBI Taxonomy" id="370355"/>
    <lineage>
        <taxon>Eukaryota</taxon>
        <taxon>Amoebozoa</taxon>
        <taxon>Evosea</taxon>
        <taxon>Archamoebae</taxon>
        <taxon>Mastigamoebida</taxon>
        <taxon>Entamoebidae</taxon>
        <taxon>Entamoeba</taxon>
    </lineage>
</organism>
<dbReference type="AlphaFoldDB" id="A0A0A1TW17"/>
<dbReference type="SMART" id="SM00176">
    <property type="entry name" value="RAN"/>
    <property type="match status" value="1"/>
</dbReference>
<dbReference type="OrthoDB" id="63533at2759"/>
<evidence type="ECO:0000256" key="2">
    <source>
        <dbReference type="ARBA" id="ARBA00022741"/>
    </source>
</evidence>
<accession>A0A0A1TW17</accession>
<keyword evidence="2" id="KW-0547">Nucleotide-binding</keyword>
<dbReference type="Pfam" id="PF00071">
    <property type="entry name" value="Ras"/>
    <property type="match status" value="1"/>
</dbReference>
<reference evidence="5 6" key="1">
    <citation type="submission" date="2012-10" db="EMBL/GenBank/DDBJ databases">
        <authorList>
            <person name="Zafar N."/>
            <person name="Inman J."/>
            <person name="Hall N."/>
            <person name="Lorenzi H."/>
            <person name="Caler E."/>
        </authorList>
    </citation>
    <scope>NUCLEOTIDE SEQUENCE [LARGE SCALE GENOMIC DNA]</scope>
    <source>
        <strain evidence="5 6">IP1</strain>
    </source>
</reference>
<dbReference type="PROSITE" id="PS51419">
    <property type="entry name" value="RAB"/>
    <property type="match status" value="1"/>
</dbReference>
<dbReference type="SMART" id="SM00175">
    <property type="entry name" value="RAB"/>
    <property type="match status" value="1"/>
</dbReference>
<proteinExistence type="inferred from homology"/>
<dbReference type="GO" id="GO:0003924">
    <property type="term" value="F:GTPase activity"/>
    <property type="evidence" value="ECO:0007669"/>
    <property type="project" value="InterPro"/>
</dbReference>
<dbReference type="NCBIfam" id="TIGR00231">
    <property type="entry name" value="small_GTP"/>
    <property type="match status" value="1"/>
</dbReference>
<evidence type="ECO:0000256" key="3">
    <source>
        <dbReference type="ARBA" id="ARBA00023134"/>
    </source>
</evidence>
<dbReference type="VEuPathDB" id="AmoebaDB:EIN_173940"/>
<dbReference type="GO" id="GO:0005525">
    <property type="term" value="F:GTP binding"/>
    <property type="evidence" value="ECO:0007669"/>
    <property type="project" value="UniProtKB-KW"/>
</dbReference>
<gene>
    <name evidence="5" type="ORF">EIN_173940</name>
</gene>
<dbReference type="EMBL" id="KB207112">
    <property type="protein sequence ID" value="ELP84719.1"/>
    <property type="molecule type" value="Genomic_DNA"/>
</dbReference>
<protein>
    <submittedName>
        <fullName evidence="5">RAB, putative</fullName>
    </submittedName>
</protein>
<evidence type="ECO:0000256" key="4">
    <source>
        <dbReference type="ARBA" id="ARBA00023288"/>
    </source>
</evidence>
<dbReference type="InterPro" id="IPR005225">
    <property type="entry name" value="Small_GTP-bd"/>
</dbReference>
<dbReference type="PRINTS" id="PR00449">
    <property type="entry name" value="RASTRNSFRMNG"/>
</dbReference>
<dbReference type="CDD" id="cd00154">
    <property type="entry name" value="Rab"/>
    <property type="match status" value="1"/>
</dbReference>
<evidence type="ECO:0000313" key="5">
    <source>
        <dbReference type="EMBL" id="ELP84719.1"/>
    </source>
</evidence>
<sequence>MQLSSTLKICLVGDMSVGKTCVVNRLVKDKFTEEEKATIAASFVTTTLTNNVTNKKVDVSIWAGQEKYRSMVNMYYRGSSGGVIVFDLTSKNSFLHVRSWYKDLKEAVPDVAVALIGNKSDASNFRVIQYDEAKALAEELKIDIFYEVSAKTGDNIKVVFEDLLKNMKPREKNEANYLEHHQLEDKQDQGCC</sequence>
<dbReference type="PROSITE" id="PS51421">
    <property type="entry name" value="RAS"/>
    <property type="match status" value="1"/>
</dbReference>
<name>A0A0A1TW17_ENTIV</name>
<dbReference type="KEGG" id="eiv:EIN_173940"/>
<dbReference type="Gene3D" id="3.40.50.300">
    <property type="entry name" value="P-loop containing nucleotide triphosphate hydrolases"/>
    <property type="match status" value="1"/>
</dbReference>
<dbReference type="InterPro" id="IPR001806">
    <property type="entry name" value="Small_GTPase"/>
</dbReference>
<dbReference type="SMART" id="SM00173">
    <property type="entry name" value="RAS"/>
    <property type="match status" value="1"/>
</dbReference>
<dbReference type="SMART" id="SM00174">
    <property type="entry name" value="RHO"/>
    <property type="match status" value="1"/>
</dbReference>
<keyword evidence="6" id="KW-1185">Reference proteome</keyword>
<keyword evidence="3" id="KW-0342">GTP-binding</keyword>
<dbReference type="InterPro" id="IPR027417">
    <property type="entry name" value="P-loop_NTPase"/>
</dbReference>
<dbReference type="SUPFAM" id="SSF52540">
    <property type="entry name" value="P-loop containing nucleoside triphosphate hydrolases"/>
    <property type="match status" value="1"/>
</dbReference>
<keyword evidence="4" id="KW-0449">Lipoprotein</keyword>
<evidence type="ECO:0000313" key="6">
    <source>
        <dbReference type="Proteomes" id="UP000014680"/>
    </source>
</evidence>
<dbReference type="Proteomes" id="UP000014680">
    <property type="component" value="Unassembled WGS sequence"/>
</dbReference>
<dbReference type="RefSeq" id="XP_004184065.1">
    <property type="nucleotide sequence ID" value="XM_004184017.1"/>
</dbReference>
<dbReference type="InterPro" id="IPR050227">
    <property type="entry name" value="Rab"/>
</dbReference>
<dbReference type="PANTHER" id="PTHR47977">
    <property type="entry name" value="RAS-RELATED PROTEIN RAB"/>
    <property type="match status" value="1"/>
</dbReference>
<dbReference type="OMA" id="FFRIDEF"/>